<proteinExistence type="predicted"/>
<accession>A0A8K0NYK1</accession>
<name>A0A8K0NYK1_LADFU</name>
<dbReference type="CDD" id="cd00054">
    <property type="entry name" value="EGF_CA"/>
    <property type="match status" value="2"/>
</dbReference>
<dbReference type="CDD" id="cd00110">
    <property type="entry name" value="LamG"/>
    <property type="match status" value="2"/>
</dbReference>
<feature type="domain" description="EGF-like" evidence="7">
    <location>
        <begin position="211"/>
        <end position="250"/>
    </location>
</feature>
<evidence type="ECO:0000256" key="3">
    <source>
        <dbReference type="ARBA" id="ARBA00023157"/>
    </source>
</evidence>
<feature type="domain" description="Laminin G" evidence="6">
    <location>
        <begin position="1"/>
        <end position="157"/>
    </location>
</feature>
<dbReference type="Pfam" id="PF00054">
    <property type="entry name" value="Laminin_G_1"/>
    <property type="match status" value="2"/>
</dbReference>
<dbReference type="OrthoDB" id="88467at2759"/>
<keyword evidence="2" id="KW-0677">Repeat</keyword>
<dbReference type="GO" id="GO:0048513">
    <property type="term" value="P:animal organ development"/>
    <property type="evidence" value="ECO:0007669"/>
    <property type="project" value="UniProtKB-ARBA"/>
</dbReference>
<organism evidence="8 9">
    <name type="scientific">Ladona fulva</name>
    <name type="common">Scarce chaser dragonfly</name>
    <name type="synonym">Libellula fulva</name>
    <dbReference type="NCBI Taxonomy" id="123851"/>
    <lineage>
        <taxon>Eukaryota</taxon>
        <taxon>Metazoa</taxon>
        <taxon>Ecdysozoa</taxon>
        <taxon>Arthropoda</taxon>
        <taxon>Hexapoda</taxon>
        <taxon>Insecta</taxon>
        <taxon>Pterygota</taxon>
        <taxon>Palaeoptera</taxon>
        <taxon>Odonata</taxon>
        <taxon>Epiprocta</taxon>
        <taxon>Anisoptera</taxon>
        <taxon>Libelluloidea</taxon>
        <taxon>Libellulidae</taxon>
        <taxon>Ladona</taxon>
    </lineage>
</organism>
<comment type="caution">
    <text evidence="8">The sequence shown here is derived from an EMBL/GenBank/DDBJ whole genome shotgun (WGS) entry which is preliminary data.</text>
</comment>
<sequence length="608" mass="65994">MSIEIEFKTYAKDGILLYNQQKADGTGDFVSLAIVNGYVEFRYNLGNGPVVIQSHEKVHLRTFHRAVAKRYHRDGMLRLDNGEDVAGQSSGSLRALDLLEDAYVGYVPTDEQRVFDNIGTSVGLTGCIRRLKVGRRVIELHEGRDALVEEAVGVAECGENPCAALPCAHAATCRPIDTTHFLCLCPPEFTDYKKYLIDCRNLSTGERCDVRVNPCSPSPCAVGSTCSPLPPPRGGFECRCAPGWKGRLCNEQEEQEESFVADFGRMGGDGPSTSWVELPRPEGVGRSLSIEVWFLARKPDGLLLYAAQLPPAPHPPPPPSVSAANAIQAPVSGPIARRSDFVALNLVAGHVQFVFDLGSGIANITFTELCPYDITNAFKTNRNHTIDPHLGDSSFKQKLNLNESKSLLKTQIKNPLIVKFDNGEGLISLFFLGFSSPERITLNEWHAVKASRLEREGSLQVDNGMVTRGSSGPPLSELNLDLPLYIGGIPEAVEVSRDSGVKYGFRGAIQRLVVNGEIHEGAGAGPSGHARATGGHIGRYEGPPCHPGHSLENDSILFSTFSADWATSPGWIQEVTKPTCLNGGLCRPLLSQFICRCPAAFIGERCET</sequence>
<dbReference type="SUPFAM" id="SSF49899">
    <property type="entry name" value="Concanavalin A-like lectins/glucanases"/>
    <property type="match status" value="3"/>
</dbReference>
<dbReference type="SUPFAM" id="SSF57196">
    <property type="entry name" value="EGF/Laminin"/>
    <property type="match status" value="2"/>
</dbReference>
<feature type="domain" description="EGF-like" evidence="7">
    <location>
        <begin position="158"/>
        <end position="200"/>
    </location>
</feature>
<evidence type="ECO:0000259" key="7">
    <source>
        <dbReference type="PROSITE" id="PS50026"/>
    </source>
</evidence>
<dbReference type="Proteomes" id="UP000792457">
    <property type="component" value="Unassembled WGS sequence"/>
</dbReference>
<dbReference type="SMART" id="SM00179">
    <property type="entry name" value="EGF_CA"/>
    <property type="match status" value="3"/>
</dbReference>
<dbReference type="PROSITE" id="PS00022">
    <property type="entry name" value="EGF_1"/>
    <property type="match status" value="2"/>
</dbReference>
<dbReference type="SMART" id="SM00181">
    <property type="entry name" value="EGF"/>
    <property type="match status" value="3"/>
</dbReference>
<dbReference type="InterPro" id="IPR001791">
    <property type="entry name" value="Laminin_G"/>
</dbReference>
<keyword evidence="3 4" id="KW-1015">Disulfide bond</keyword>
<dbReference type="GO" id="GO:0009653">
    <property type="term" value="P:anatomical structure morphogenesis"/>
    <property type="evidence" value="ECO:0007669"/>
    <property type="project" value="UniProtKB-ARBA"/>
</dbReference>
<dbReference type="InterPro" id="IPR000742">
    <property type="entry name" value="EGF"/>
</dbReference>
<feature type="region of interest" description="Disordered" evidence="5">
    <location>
        <begin position="523"/>
        <end position="542"/>
    </location>
</feature>
<dbReference type="Pfam" id="PF12661">
    <property type="entry name" value="hEGF"/>
    <property type="match status" value="1"/>
</dbReference>
<feature type="domain" description="EGF-like" evidence="7">
    <location>
        <begin position="571"/>
        <end position="607"/>
    </location>
</feature>
<feature type="disulfide bond" evidence="4">
    <location>
        <begin position="597"/>
        <end position="606"/>
    </location>
</feature>
<dbReference type="PANTHER" id="PTHR15036:SF83">
    <property type="entry name" value="AGRIN"/>
    <property type="match status" value="1"/>
</dbReference>
<keyword evidence="1 4" id="KW-0245">EGF-like domain</keyword>
<gene>
    <name evidence="8" type="ORF">J437_LFUL003088</name>
</gene>
<dbReference type="AlphaFoldDB" id="A0A8K0NYK1"/>
<comment type="caution">
    <text evidence="4">Lacks conserved residue(s) required for the propagation of feature annotation.</text>
</comment>
<evidence type="ECO:0000256" key="2">
    <source>
        <dbReference type="ARBA" id="ARBA00022737"/>
    </source>
</evidence>
<evidence type="ECO:0000256" key="5">
    <source>
        <dbReference type="SAM" id="MobiDB-lite"/>
    </source>
</evidence>
<dbReference type="GO" id="GO:0030154">
    <property type="term" value="P:cell differentiation"/>
    <property type="evidence" value="ECO:0007669"/>
    <property type="project" value="UniProtKB-ARBA"/>
</dbReference>
<dbReference type="EMBL" id="KZ308201">
    <property type="protein sequence ID" value="KAG8224569.1"/>
    <property type="molecule type" value="Genomic_DNA"/>
</dbReference>
<dbReference type="Gene3D" id="2.10.25.10">
    <property type="entry name" value="Laminin"/>
    <property type="match status" value="3"/>
</dbReference>
<dbReference type="InterPro" id="IPR013320">
    <property type="entry name" value="ConA-like_dom_sf"/>
</dbReference>
<evidence type="ECO:0000256" key="1">
    <source>
        <dbReference type="ARBA" id="ARBA00022536"/>
    </source>
</evidence>
<reference evidence="8" key="2">
    <citation type="submission" date="2017-10" db="EMBL/GenBank/DDBJ databases">
        <title>Ladona fulva Genome sequencing and assembly.</title>
        <authorList>
            <person name="Murali S."/>
            <person name="Richards S."/>
            <person name="Bandaranaike D."/>
            <person name="Bellair M."/>
            <person name="Blankenburg K."/>
            <person name="Chao H."/>
            <person name="Dinh H."/>
            <person name="Doddapaneni H."/>
            <person name="Dugan-Rocha S."/>
            <person name="Elkadiri S."/>
            <person name="Gnanaolivu R."/>
            <person name="Hernandez B."/>
            <person name="Skinner E."/>
            <person name="Javaid M."/>
            <person name="Lee S."/>
            <person name="Li M."/>
            <person name="Ming W."/>
            <person name="Munidasa M."/>
            <person name="Muniz J."/>
            <person name="Nguyen L."/>
            <person name="Hughes D."/>
            <person name="Osuji N."/>
            <person name="Pu L.-L."/>
            <person name="Puazo M."/>
            <person name="Qu C."/>
            <person name="Quiroz J."/>
            <person name="Raj R."/>
            <person name="Weissenberger G."/>
            <person name="Xin Y."/>
            <person name="Zou X."/>
            <person name="Han Y."/>
            <person name="Worley K."/>
            <person name="Muzny D."/>
            <person name="Gibbs R."/>
        </authorList>
    </citation>
    <scope>NUCLEOTIDE SEQUENCE</scope>
    <source>
        <strain evidence="8">Sampled in the wild</strain>
    </source>
</reference>
<keyword evidence="9" id="KW-1185">Reference proteome</keyword>
<feature type="disulfide bond" evidence="4">
    <location>
        <begin position="240"/>
        <end position="249"/>
    </location>
</feature>
<dbReference type="PROSITE" id="PS50026">
    <property type="entry name" value="EGF_3"/>
    <property type="match status" value="3"/>
</dbReference>
<evidence type="ECO:0000256" key="4">
    <source>
        <dbReference type="PROSITE-ProRule" id="PRU00076"/>
    </source>
</evidence>
<dbReference type="PROSITE" id="PS50025">
    <property type="entry name" value="LAM_G_DOMAIN"/>
    <property type="match status" value="2"/>
</dbReference>
<dbReference type="SMART" id="SM00282">
    <property type="entry name" value="LamG"/>
    <property type="match status" value="2"/>
</dbReference>
<dbReference type="InterPro" id="IPR013032">
    <property type="entry name" value="EGF-like_CS"/>
</dbReference>
<dbReference type="PANTHER" id="PTHR15036">
    <property type="entry name" value="PIKACHURIN-LIKE PROTEIN"/>
    <property type="match status" value="1"/>
</dbReference>
<evidence type="ECO:0000313" key="8">
    <source>
        <dbReference type="EMBL" id="KAG8224569.1"/>
    </source>
</evidence>
<evidence type="ECO:0000259" key="6">
    <source>
        <dbReference type="PROSITE" id="PS50025"/>
    </source>
</evidence>
<dbReference type="Pfam" id="PF00008">
    <property type="entry name" value="EGF"/>
    <property type="match status" value="1"/>
</dbReference>
<dbReference type="Gene3D" id="2.60.120.200">
    <property type="match status" value="3"/>
</dbReference>
<evidence type="ECO:0000313" key="9">
    <source>
        <dbReference type="Proteomes" id="UP000792457"/>
    </source>
</evidence>
<dbReference type="PROSITE" id="PS01186">
    <property type="entry name" value="EGF_2"/>
    <property type="match status" value="1"/>
</dbReference>
<dbReference type="InterPro" id="IPR050372">
    <property type="entry name" value="Neurexin-related_CASP"/>
</dbReference>
<dbReference type="InterPro" id="IPR001881">
    <property type="entry name" value="EGF-like_Ca-bd_dom"/>
</dbReference>
<protein>
    <recommendedName>
        <fullName evidence="10">Agrin</fullName>
    </recommendedName>
</protein>
<feature type="non-terminal residue" evidence="8">
    <location>
        <position position="1"/>
    </location>
</feature>
<dbReference type="GO" id="GO:0005509">
    <property type="term" value="F:calcium ion binding"/>
    <property type="evidence" value="ECO:0007669"/>
    <property type="project" value="InterPro"/>
</dbReference>
<evidence type="ECO:0008006" key="10">
    <source>
        <dbReference type="Google" id="ProtNLM"/>
    </source>
</evidence>
<reference evidence="8" key="1">
    <citation type="submission" date="2013-04" db="EMBL/GenBank/DDBJ databases">
        <authorList>
            <person name="Qu J."/>
            <person name="Murali S.C."/>
            <person name="Bandaranaike D."/>
            <person name="Bellair M."/>
            <person name="Blankenburg K."/>
            <person name="Chao H."/>
            <person name="Dinh H."/>
            <person name="Doddapaneni H."/>
            <person name="Downs B."/>
            <person name="Dugan-Rocha S."/>
            <person name="Elkadiri S."/>
            <person name="Gnanaolivu R.D."/>
            <person name="Hernandez B."/>
            <person name="Javaid M."/>
            <person name="Jayaseelan J.C."/>
            <person name="Lee S."/>
            <person name="Li M."/>
            <person name="Ming W."/>
            <person name="Munidasa M."/>
            <person name="Muniz J."/>
            <person name="Nguyen L."/>
            <person name="Ongeri F."/>
            <person name="Osuji N."/>
            <person name="Pu L.-L."/>
            <person name="Puazo M."/>
            <person name="Qu C."/>
            <person name="Quiroz J."/>
            <person name="Raj R."/>
            <person name="Weissenberger G."/>
            <person name="Xin Y."/>
            <person name="Zou X."/>
            <person name="Han Y."/>
            <person name="Richards S."/>
            <person name="Worley K."/>
            <person name="Muzny D."/>
            <person name="Gibbs R."/>
        </authorList>
    </citation>
    <scope>NUCLEOTIDE SEQUENCE</scope>
    <source>
        <strain evidence="8">Sampled in the wild</strain>
    </source>
</reference>
<feature type="domain" description="Laminin G" evidence="6">
    <location>
        <begin position="265"/>
        <end position="545"/>
    </location>
</feature>